<evidence type="ECO:0000313" key="2">
    <source>
        <dbReference type="EMBL" id="MXU88051.1"/>
    </source>
</evidence>
<sequence>MPCSMISFCCLSTSSCSGMLELLTELRELDEPPWLTRLRSSSSVASTLPTLPETPTLPPPLPGPAAAALPGLAYRSLLHSSMHLSTDTRHSRPLTRMDFS</sequence>
<dbReference type="AlphaFoldDB" id="A0A6B0UBU4"/>
<proteinExistence type="predicted"/>
<feature type="region of interest" description="Disordered" evidence="1">
    <location>
        <begin position="41"/>
        <end position="64"/>
    </location>
</feature>
<organism evidence="2">
    <name type="scientific">Ixodes ricinus</name>
    <name type="common">Common tick</name>
    <name type="synonym">Acarus ricinus</name>
    <dbReference type="NCBI Taxonomy" id="34613"/>
    <lineage>
        <taxon>Eukaryota</taxon>
        <taxon>Metazoa</taxon>
        <taxon>Ecdysozoa</taxon>
        <taxon>Arthropoda</taxon>
        <taxon>Chelicerata</taxon>
        <taxon>Arachnida</taxon>
        <taxon>Acari</taxon>
        <taxon>Parasitiformes</taxon>
        <taxon>Ixodida</taxon>
        <taxon>Ixodoidea</taxon>
        <taxon>Ixodidae</taxon>
        <taxon>Ixodinae</taxon>
        <taxon>Ixodes</taxon>
    </lineage>
</organism>
<accession>A0A6B0UBU4</accession>
<evidence type="ECO:0000256" key="1">
    <source>
        <dbReference type="SAM" id="MobiDB-lite"/>
    </source>
</evidence>
<name>A0A6B0UBU4_IXORI</name>
<reference evidence="2" key="1">
    <citation type="submission" date="2019-12" db="EMBL/GenBank/DDBJ databases">
        <title>An insight into the sialome of adult female Ixodes ricinus ticks feeding for 6 days.</title>
        <authorList>
            <person name="Perner J."/>
            <person name="Ribeiro J.M.C."/>
        </authorList>
    </citation>
    <scope>NUCLEOTIDE SEQUENCE</scope>
    <source>
        <strain evidence="2">Semi-engorged</strain>
        <tissue evidence="2">Salivary glands</tissue>
    </source>
</reference>
<dbReference type="EMBL" id="GIFC01005968">
    <property type="protein sequence ID" value="MXU88051.1"/>
    <property type="molecule type" value="Transcribed_RNA"/>
</dbReference>
<protein>
    <submittedName>
        <fullName evidence="2">Putative secreted protein</fullName>
    </submittedName>
</protein>